<dbReference type="EMBL" id="CM037618">
    <property type="protein sequence ID" value="KAH7999190.1"/>
    <property type="molecule type" value="Genomic_DNA"/>
</dbReference>
<reference evidence="1" key="1">
    <citation type="submission" date="2021-08" db="EMBL/GenBank/DDBJ databases">
        <title>The first chromosome-level gecko genome reveals the dynamic sex chromosomes of Neotropical dwarf geckos (Sphaerodactylidae: Sphaerodactylus).</title>
        <authorList>
            <person name="Pinto B.J."/>
            <person name="Keating S.E."/>
            <person name="Gamble T."/>
        </authorList>
    </citation>
    <scope>NUCLEOTIDE SEQUENCE</scope>
    <source>
        <strain evidence="1">TG3544</strain>
    </source>
</reference>
<accession>A0ACB8F2B5</accession>
<gene>
    <name evidence="1" type="ORF">K3G42_006179</name>
</gene>
<sequence>MPSPGAPPLLPPAQDDDDFWIEGSRRDCALDLFYTRGAELGRFGKVLSQPVSPFFLTCDSHCRAAVHIPKSHKTATI</sequence>
<organism evidence="1 2">
    <name type="scientific">Sphaerodactylus townsendi</name>
    <dbReference type="NCBI Taxonomy" id="933632"/>
    <lineage>
        <taxon>Eukaryota</taxon>
        <taxon>Metazoa</taxon>
        <taxon>Chordata</taxon>
        <taxon>Craniata</taxon>
        <taxon>Vertebrata</taxon>
        <taxon>Euteleostomi</taxon>
        <taxon>Lepidosauria</taxon>
        <taxon>Squamata</taxon>
        <taxon>Bifurcata</taxon>
        <taxon>Gekkota</taxon>
        <taxon>Sphaerodactylidae</taxon>
        <taxon>Sphaerodactylus</taxon>
    </lineage>
</organism>
<protein>
    <submittedName>
        <fullName evidence="1">Uncharacterized protein</fullName>
    </submittedName>
</protein>
<proteinExistence type="predicted"/>
<dbReference type="Proteomes" id="UP000827872">
    <property type="component" value="Linkage Group LG05"/>
</dbReference>
<name>A0ACB8F2B5_9SAUR</name>
<keyword evidence="2" id="KW-1185">Reference proteome</keyword>
<evidence type="ECO:0000313" key="1">
    <source>
        <dbReference type="EMBL" id="KAH7999190.1"/>
    </source>
</evidence>
<evidence type="ECO:0000313" key="2">
    <source>
        <dbReference type="Proteomes" id="UP000827872"/>
    </source>
</evidence>
<comment type="caution">
    <text evidence="1">The sequence shown here is derived from an EMBL/GenBank/DDBJ whole genome shotgun (WGS) entry which is preliminary data.</text>
</comment>